<dbReference type="PANTHER" id="PTHR14269:SF61">
    <property type="entry name" value="CDP-DIACYLGLYCEROL--SERINE O-PHOSPHATIDYLTRANSFERASE"/>
    <property type="match status" value="1"/>
</dbReference>
<evidence type="ECO:0000256" key="3">
    <source>
        <dbReference type="ARBA" id="ARBA00022516"/>
    </source>
</evidence>
<reference evidence="12" key="1">
    <citation type="submission" date="2018-05" db="EMBL/GenBank/DDBJ databases">
        <authorList>
            <person name="Lanie J.A."/>
            <person name="Ng W.-L."/>
            <person name="Kazmierczak K.M."/>
            <person name="Andrzejewski T.M."/>
            <person name="Davidsen T.M."/>
            <person name="Wayne K.J."/>
            <person name="Tettelin H."/>
            <person name="Glass J.I."/>
            <person name="Rusch D."/>
            <person name="Podicherti R."/>
            <person name="Tsui H.-C.T."/>
            <person name="Winkler M.E."/>
        </authorList>
    </citation>
    <scope>NUCLEOTIDE SEQUENCE</scope>
</reference>
<dbReference type="EMBL" id="UINC01032664">
    <property type="protein sequence ID" value="SVB20702.1"/>
    <property type="molecule type" value="Genomic_DNA"/>
</dbReference>
<feature type="transmembrane region" description="Helical" evidence="11">
    <location>
        <begin position="68"/>
        <end position="89"/>
    </location>
</feature>
<evidence type="ECO:0000256" key="9">
    <source>
        <dbReference type="ARBA" id="ARBA00023209"/>
    </source>
</evidence>
<gene>
    <name evidence="12" type="ORF">METZ01_LOCUS173556</name>
</gene>
<dbReference type="Pfam" id="PF01066">
    <property type="entry name" value="CDP-OH_P_transf"/>
    <property type="match status" value="1"/>
</dbReference>
<evidence type="ECO:0000256" key="8">
    <source>
        <dbReference type="ARBA" id="ARBA00023136"/>
    </source>
</evidence>
<evidence type="ECO:0000256" key="7">
    <source>
        <dbReference type="ARBA" id="ARBA00023098"/>
    </source>
</evidence>
<feature type="transmembrane region" description="Helical" evidence="11">
    <location>
        <begin position="135"/>
        <end position="154"/>
    </location>
</feature>
<dbReference type="GO" id="GO:0016020">
    <property type="term" value="C:membrane"/>
    <property type="evidence" value="ECO:0007669"/>
    <property type="project" value="UniProtKB-SubCell"/>
</dbReference>
<keyword evidence="9" id="KW-0594">Phospholipid biosynthesis</keyword>
<comment type="subcellular location">
    <subcellularLocation>
        <location evidence="1">Membrane</location>
        <topology evidence="1">Multi-pass membrane protein</topology>
    </subcellularLocation>
</comment>
<dbReference type="Gene3D" id="1.20.120.1760">
    <property type="match status" value="1"/>
</dbReference>
<feature type="transmembrane region" description="Helical" evidence="11">
    <location>
        <begin position="34"/>
        <end position="56"/>
    </location>
</feature>
<organism evidence="12">
    <name type="scientific">marine metagenome</name>
    <dbReference type="NCBI Taxonomy" id="408172"/>
    <lineage>
        <taxon>unclassified sequences</taxon>
        <taxon>metagenomes</taxon>
        <taxon>ecological metagenomes</taxon>
    </lineage>
</organism>
<dbReference type="InterPro" id="IPR004533">
    <property type="entry name" value="CDP-diaglyc--ser_O-PTrfase"/>
</dbReference>
<dbReference type="InterPro" id="IPR043130">
    <property type="entry name" value="CDP-OH_PTrfase_TM_dom"/>
</dbReference>
<dbReference type="NCBIfam" id="TIGR00473">
    <property type="entry name" value="pssA"/>
    <property type="match status" value="1"/>
</dbReference>
<evidence type="ECO:0000256" key="6">
    <source>
        <dbReference type="ARBA" id="ARBA00022989"/>
    </source>
</evidence>
<keyword evidence="4" id="KW-0808">Transferase</keyword>
<dbReference type="GO" id="GO:0016780">
    <property type="term" value="F:phosphotransferase activity, for other substituted phosphate groups"/>
    <property type="evidence" value="ECO:0007669"/>
    <property type="project" value="InterPro"/>
</dbReference>
<feature type="transmembrane region" description="Helical" evidence="11">
    <location>
        <begin position="215"/>
        <end position="242"/>
    </location>
</feature>
<sequence length="250" mass="27810">MNAIKRNIPNIITLANLFCGLCAILFVFEGHLSLAAILIFCSICFDFLDGLIAQLMNISSEFGKQLDSLADIVSFGVAPGLMLFQLIYFKTTNKFFQSEISDSLIFPAIIALLIPIFSAIRLANFNVDNKQITSFIGLPTPVLAMFIAAIPLSIHSTIPQIAQHQNLLIIFSDLKFLISIALILPLLLVVKIPLFSLKISEGERLASKLNIFRIILMLVSGILFFLFQFVAIPFIIILYLFLSILNNLLK</sequence>
<evidence type="ECO:0008006" key="13">
    <source>
        <dbReference type="Google" id="ProtNLM"/>
    </source>
</evidence>
<evidence type="ECO:0000256" key="10">
    <source>
        <dbReference type="ARBA" id="ARBA00023264"/>
    </source>
</evidence>
<evidence type="ECO:0000313" key="12">
    <source>
        <dbReference type="EMBL" id="SVB20702.1"/>
    </source>
</evidence>
<dbReference type="PANTHER" id="PTHR14269">
    <property type="entry name" value="CDP-DIACYLGLYCEROL--GLYCEROL-3-PHOSPHATE 3-PHOSPHATIDYLTRANSFERASE-RELATED"/>
    <property type="match status" value="1"/>
</dbReference>
<accession>A0A382C4J8</accession>
<keyword evidence="10" id="KW-1208">Phospholipid metabolism</keyword>
<evidence type="ECO:0000256" key="4">
    <source>
        <dbReference type="ARBA" id="ARBA00022679"/>
    </source>
</evidence>
<dbReference type="InterPro" id="IPR000462">
    <property type="entry name" value="CDP-OH_P_trans"/>
</dbReference>
<keyword evidence="7" id="KW-0443">Lipid metabolism</keyword>
<keyword evidence="6 11" id="KW-1133">Transmembrane helix</keyword>
<dbReference type="InterPro" id="IPR050324">
    <property type="entry name" value="CDP-alcohol_PTase-I"/>
</dbReference>
<keyword evidence="5 11" id="KW-0812">Transmembrane</keyword>
<feature type="transmembrane region" description="Helical" evidence="11">
    <location>
        <begin position="174"/>
        <end position="194"/>
    </location>
</feature>
<evidence type="ECO:0000256" key="2">
    <source>
        <dbReference type="ARBA" id="ARBA00010441"/>
    </source>
</evidence>
<comment type="similarity">
    <text evidence="2">Belongs to the CDP-alcohol phosphatidyltransferase class-I family.</text>
</comment>
<feature type="transmembrane region" description="Helical" evidence="11">
    <location>
        <begin position="7"/>
        <end position="28"/>
    </location>
</feature>
<dbReference type="AlphaFoldDB" id="A0A382C4J8"/>
<evidence type="ECO:0000256" key="1">
    <source>
        <dbReference type="ARBA" id="ARBA00004141"/>
    </source>
</evidence>
<dbReference type="GO" id="GO:0008654">
    <property type="term" value="P:phospholipid biosynthetic process"/>
    <property type="evidence" value="ECO:0007669"/>
    <property type="project" value="UniProtKB-KW"/>
</dbReference>
<proteinExistence type="inferred from homology"/>
<keyword evidence="8 11" id="KW-0472">Membrane</keyword>
<evidence type="ECO:0000256" key="5">
    <source>
        <dbReference type="ARBA" id="ARBA00022692"/>
    </source>
</evidence>
<keyword evidence="3" id="KW-0444">Lipid biosynthesis</keyword>
<feature type="transmembrane region" description="Helical" evidence="11">
    <location>
        <begin position="104"/>
        <end position="123"/>
    </location>
</feature>
<protein>
    <recommendedName>
        <fullName evidence="13">CDP-diacylglycerol--serine O-phosphatidyltransferase</fullName>
    </recommendedName>
</protein>
<evidence type="ECO:0000256" key="11">
    <source>
        <dbReference type="SAM" id="Phobius"/>
    </source>
</evidence>
<name>A0A382C4J8_9ZZZZ</name>